<dbReference type="AlphaFoldDB" id="A0A9X6NJS9"/>
<reference evidence="3" key="1">
    <citation type="submission" date="2017-01" db="EMBL/GenBank/DDBJ databases">
        <title>Comparative genomics of anhydrobiosis in the tardigrade Hypsibius dujardini.</title>
        <authorList>
            <person name="Yoshida Y."/>
            <person name="Koutsovoulos G."/>
            <person name="Laetsch D."/>
            <person name="Stevens L."/>
            <person name="Kumar S."/>
            <person name="Horikawa D."/>
            <person name="Ishino K."/>
            <person name="Komine S."/>
            <person name="Tomita M."/>
            <person name="Blaxter M."/>
            <person name="Arakawa K."/>
        </authorList>
    </citation>
    <scope>NUCLEOTIDE SEQUENCE [LARGE SCALE GENOMIC DNA]</scope>
    <source>
        <strain evidence="3">Z151</strain>
    </source>
</reference>
<keyword evidence="3" id="KW-1185">Reference proteome</keyword>
<evidence type="ECO:0000313" key="2">
    <source>
        <dbReference type="EMBL" id="OWA55345.1"/>
    </source>
</evidence>
<comment type="caution">
    <text evidence="2">The sequence shown here is derived from an EMBL/GenBank/DDBJ whole genome shotgun (WGS) entry which is preliminary data.</text>
</comment>
<protein>
    <recommendedName>
        <fullName evidence="4">Retrotransposon gag domain-containing protein</fullName>
    </recommendedName>
</protein>
<dbReference type="Proteomes" id="UP000192578">
    <property type="component" value="Unassembled WGS sequence"/>
</dbReference>
<sequence length="439" mass="51619">MGNRDQAIIIGRNKMPKWDRDNVEVGTFLRRFERVGKAQKWMDADLLRHLPLSLEEGAEDWYCRLNPLPQTWIELKDLMLNRFRSSRFLEQTENSLKSRTLRWGESISEYHDAILALFFELEVLGKAYTDQEKADQLTEGLHGEMLRDVTLMAPANPPEFLAAAEKAVRISRSSERQKKRAEEEDNLWALIHSREWNGNMRSCYPESWDKKDTHDGPKGTLMEQETHRIAEQFWTQEGQRYHYWNCESAREEVEEREWHHKKPHVLKRDDTNERENAGNQHDDQYGYDGFSPLTQRNPKEWDEGDDDRDFGSKNGWKEQREHDLHLGNREQAYDADSENTQMSEWLKAQEDLCPLERTYGVQQEENNQCQLEDGYGQEGNEWTDLSFGEGSRRSHAEYTETSGATRWGLCENSGTQRVMYAVPDDLRKNPDVDFLYLGD</sequence>
<feature type="region of interest" description="Disordered" evidence="1">
    <location>
        <begin position="256"/>
        <end position="328"/>
    </location>
</feature>
<accession>A0A9X6NJS9</accession>
<evidence type="ECO:0008006" key="4">
    <source>
        <dbReference type="Google" id="ProtNLM"/>
    </source>
</evidence>
<evidence type="ECO:0000256" key="1">
    <source>
        <dbReference type="SAM" id="MobiDB-lite"/>
    </source>
</evidence>
<gene>
    <name evidence="2" type="ORF">BV898_19729</name>
</gene>
<name>A0A9X6NJS9_HYPEX</name>
<organism evidence="2 3">
    <name type="scientific">Hypsibius exemplaris</name>
    <name type="common">Freshwater tardigrade</name>
    <dbReference type="NCBI Taxonomy" id="2072580"/>
    <lineage>
        <taxon>Eukaryota</taxon>
        <taxon>Metazoa</taxon>
        <taxon>Ecdysozoa</taxon>
        <taxon>Tardigrada</taxon>
        <taxon>Eutardigrada</taxon>
        <taxon>Parachela</taxon>
        <taxon>Hypsibioidea</taxon>
        <taxon>Hypsibiidae</taxon>
        <taxon>Hypsibius</taxon>
    </lineage>
</organism>
<dbReference type="EMBL" id="MTYJ01000681">
    <property type="protein sequence ID" value="OWA55345.1"/>
    <property type="molecule type" value="Genomic_DNA"/>
</dbReference>
<evidence type="ECO:0000313" key="3">
    <source>
        <dbReference type="Proteomes" id="UP000192578"/>
    </source>
</evidence>
<feature type="compositionally biased region" description="Basic and acidic residues" evidence="1">
    <location>
        <begin position="266"/>
        <end position="284"/>
    </location>
</feature>
<proteinExistence type="predicted"/>
<feature type="compositionally biased region" description="Basic and acidic residues" evidence="1">
    <location>
        <begin position="309"/>
        <end position="328"/>
    </location>
</feature>
<dbReference type="OrthoDB" id="6369031at2759"/>